<evidence type="ECO:0000256" key="8">
    <source>
        <dbReference type="ARBA" id="ARBA00023128"/>
    </source>
</evidence>
<gene>
    <name evidence="13" type="ORF">CANTADRAFT_44328</name>
</gene>
<dbReference type="PANTHER" id="PTHR11038:SF18">
    <property type="entry name" value="MITOCHONDRIAL IMPORT INNER MEMBRANE TRANSLOCASE SUBUNIT TIM12"/>
    <property type="match status" value="1"/>
</dbReference>
<evidence type="ECO:0000256" key="5">
    <source>
        <dbReference type="ARBA" id="ARBA00022833"/>
    </source>
</evidence>
<dbReference type="Gene3D" id="1.10.287.810">
    <property type="entry name" value="Mitochondrial import inner membrane translocase subunit tim13 like domains"/>
    <property type="match status" value="1"/>
</dbReference>
<sequence>MSMFIGSSSQYSQASVDPEKIKLSQIQFDATAATFNKVLSTCASKCLGGEYGESDLVTGEASCIDRCVAKYVKANMVIGQHLQEQHIEPYGSMPEYRKVQQMLEKGRDA</sequence>
<dbReference type="InterPro" id="IPR004217">
    <property type="entry name" value="Tim10-like"/>
</dbReference>
<comment type="similarity">
    <text evidence="1 11">Belongs to the small Tim family.</text>
</comment>
<dbReference type="AlphaFoldDB" id="A0A1E4SQB6"/>
<comment type="function">
    <text evidence="11">Mitochondrial intermembrane chaperone that participates in the import and insertion of some multi-pass transmembrane proteins into the mitochondrial inner membrane. Also required for the transfer of beta-barrel precursors from the TOM complex to the sorting and assembly machinery (SAM complex) of the outer membrane. Acts as a chaperone-like protein that protects the hydrophobic precursors from aggregation and guide them through the mitochondrial intermembrane space.</text>
</comment>
<keyword evidence="6 11" id="KW-0653">Protein transport</keyword>
<comment type="subunit">
    <text evidence="11">Heterohexamer.</text>
</comment>
<dbReference type="GeneID" id="30983229"/>
<keyword evidence="11" id="KW-0143">Chaperone</keyword>
<dbReference type="GO" id="GO:0042719">
    <property type="term" value="C:mitochondrial intermembrane space chaperone complex"/>
    <property type="evidence" value="ECO:0007669"/>
    <property type="project" value="EnsemblFungi"/>
</dbReference>
<accession>A0A1E4SQB6</accession>
<keyword evidence="7 11" id="KW-0811">Translocation</keyword>
<evidence type="ECO:0000256" key="4">
    <source>
        <dbReference type="ARBA" id="ARBA00022792"/>
    </source>
</evidence>
<keyword evidence="5" id="KW-0862">Zinc</keyword>
<reference evidence="14" key="1">
    <citation type="submission" date="2016-05" db="EMBL/GenBank/DDBJ databases">
        <title>Comparative genomics of biotechnologically important yeasts.</title>
        <authorList>
            <consortium name="DOE Joint Genome Institute"/>
            <person name="Riley R."/>
            <person name="Haridas S."/>
            <person name="Wolfe K.H."/>
            <person name="Lopes M.R."/>
            <person name="Hittinger C.T."/>
            <person name="Goker M."/>
            <person name="Salamov A."/>
            <person name="Wisecaver J."/>
            <person name="Long T.M."/>
            <person name="Aerts A.L."/>
            <person name="Barry K."/>
            <person name="Choi C."/>
            <person name="Clum A."/>
            <person name="Coughlan A.Y."/>
            <person name="Deshpande S."/>
            <person name="Douglass A.P."/>
            <person name="Hanson S.J."/>
            <person name="Klenk H.-P."/>
            <person name="Labutti K."/>
            <person name="Lapidus A."/>
            <person name="Lindquist E."/>
            <person name="Lipzen A."/>
            <person name="Meier-Kolthoff J.P."/>
            <person name="Ohm R.A."/>
            <person name="Otillar R.P."/>
            <person name="Pangilinan J."/>
            <person name="Peng Y."/>
            <person name="Rokas A."/>
            <person name="Rosa C.A."/>
            <person name="Scheuner C."/>
            <person name="Sibirny A.A."/>
            <person name="Slot J.C."/>
            <person name="Stielow J.B."/>
            <person name="Sun H."/>
            <person name="Kurtzman C.P."/>
            <person name="Blackwell M."/>
            <person name="Grigoriev I.V."/>
            <person name="Jeffries T.W."/>
        </authorList>
    </citation>
    <scope>NUCLEOTIDE SEQUENCE [LARGE SCALE GENOMIC DNA]</scope>
    <source>
        <strain evidence="14">NRRL Y-17324</strain>
    </source>
</reference>
<dbReference type="Pfam" id="PF02953">
    <property type="entry name" value="zf-Tim10_DDP"/>
    <property type="match status" value="1"/>
</dbReference>
<keyword evidence="3" id="KW-0479">Metal-binding</keyword>
<protein>
    <recommendedName>
        <fullName evidence="11">Mitochondrial import inner membrane translocase subunit</fullName>
    </recommendedName>
</protein>
<dbReference type="PANTHER" id="PTHR11038">
    <property type="entry name" value="MITOCHONDRIAL IMPORT INNER MEMBRANE TRANSLOCASE SUBUNIT TIM10"/>
    <property type="match status" value="1"/>
</dbReference>
<comment type="subcellular location">
    <subcellularLocation>
        <location evidence="11">Mitochondrion inner membrane</location>
        <topology evidence="11">Peripheral membrane protein</topology>
        <orientation evidence="11">Intermembrane side</orientation>
    </subcellularLocation>
</comment>
<dbReference type="InterPro" id="IPR035427">
    <property type="entry name" value="Tim10-like_dom_sf"/>
</dbReference>
<dbReference type="EMBL" id="KV453909">
    <property type="protein sequence ID" value="ODV81704.1"/>
    <property type="molecule type" value="Genomic_DNA"/>
</dbReference>
<feature type="domain" description="Tim10-like" evidence="12">
    <location>
        <begin position="23"/>
        <end position="84"/>
    </location>
</feature>
<keyword evidence="14" id="KW-1185">Reference proteome</keyword>
<evidence type="ECO:0000313" key="13">
    <source>
        <dbReference type="EMBL" id="ODV81704.1"/>
    </source>
</evidence>
<dbReference type="GO" id="GO:0005543">
    <property type="term" value="F:phospholipid binding"/>
    <property type="evidence" value="ECO:0007669"/>
    <property type="project" value="EnsemblFungi"/>
</dbReference>
<dbReference type="RefSeq" id="XP_020066826.1">
    <property type="nucleotide sequence ID" value="XM_020209093.1"/>
</dbReference>
<proteinExistence type="inferred from homology"/>
<dbReference type="GO" id="GO:0008320">
    <property type="term" value="F:protein transmembrane transporter activity"/>
    <property type="evidence" value="ECO:0007669"/>
    <property type="project" value="EnsemblFungi"/>
</dbReference>
<dbReference type="GO" id="GO:0042721">
    <property type="term" value="C:TIM22 mitochondrial import inner membrane insertion complex"/>
    <property type="evidence" value="ECO:0007669"/>
    <property type="project" value="EnsemblFungi"/>
</dbReference>
<comment type="domain">
    <text evidence="11">The twin CX3C motif contains 4 conserved Cys residues that form 2 disulfide bonds in the mitochondrial intermembrane space.</text>
</comment>
<evidence type="ECO:0000259" key="12">
    <source>
        <dbReference type="Pfam" id="PF02953"/>
    </source>
</evidence>
<dbReference type="GO" id="GO:0046872">
    <property type="term" value="F:metal ion binding"/>
    <property type="evidence" value="ECO:0007669"/>
    <property type="project" value="UniProtKB-KW"/>
</dbReference>
<evidence type="ECO:0000256" key="6">
    <source>
        <dbReference type="ARBA" id="ARBA00022927"/>
    </source>
</evidence>
<evidence type="ECO:0000256" key="2">
    <source>
        <dbReference type="ARBA" id="ARBA00022448"/>
    </source>
</evidence>
<dbReference type="Proteomes" id="UP000094285">
    <property type="component" value="Unassembled WGS sequence"/>
</dbReference>
<dbReference type="STRING" id="984487.A0A1E4SQB6"/>
<dbReference type="SUPFAM" id="SSF144122">
    <property type="entry name" value="Tim10-like"/>
    <property type="match status" value="1"/>
</dbReference>
<dbReference type="GO" id="GO:0045039">
    <property type="term" value="P:protein insertion into mitochondrial inner membrane"/>
    <property type="evidence" value="ECO:0007669"/>
    <property type="project" value="EnsemblFungi"/>
</dbReference>
<keyword evidence="10 11" id="KW-1015">Disulfide bond</keyword>
<evidence type="ECO:0000313" key="14">
    <source>
        <dbReference type="Proteomes" id="UP000094285"/>
    </source>
</evidence>
<keyword evidence="4 11" id="KW-0999">Mitochondrion inner membrane</keyword>
<dbReference type="OrthoDB" id="274922at2759"/>
<name>A0A1E4SQB6_9ASCO</name>
<organism evidence="13 14">
    <name type="scientific">Suhomyces tanzawaensis NRRL Y-17324</name>
    <dbReference type="NCBI Taxonomy" id="984487"/>
    <lineage>
        <taxon>Eukaryota</taxon>
        <taxon>Fungi</taxon>
        <taxon>Dikarya</taxon>
        <taxon>Ascomycota</taxon>
        <taxon>Saccharomycotina</taxon>
        <taxon>Pichiomycetes</taxon>
        <taxon>Debaryomycetaceae</taxon>
        <taxon>Suhomyces</taxon>
    </lineage>
</organism>
<keyword evidence="8 11" id="KW-0496">Mitochondrion</keyword>
<evidence type="ECO:0000256" key="1">
    <source>
        <dbReference type="ARBA" id="ARBA00006720"/>
    </source>
</evidence>
<evidence type="ECO:0000256" key="10">
    <source>
        <dbReference type="ARBA" id="ARBA00023157"/>
    </source>
</evidence>
<keyword evidence="9" id="KW-0472">Membrane</keyword>
<evidence type="ECO:0000256" key="7">
    <source>
        <dbReference type="ARBA" id="ARBA00023010"/>
    </source>
</evidence>
<keyword evidence="2 11" id="KW-0813">Transport</keyword>
<evidence type="ECO:0000256" key="11">
    <source>
        <dbReference type="RuleBase" id="RU367043"/>
    </source>
</evidence>
<evidence type="ECO:0000256" key="3">
    <source>
        <dbReference type="ARBA" id="ARBA00022723"/>
    </source>
</evidence>
<evidence type="ECO:0000256" key="9">
    <source>
        <dbReference type="ARBA" id="ARBA00023136"/>
    </source>
</evidence>